<sequence>MAKSCVNSVRVTIMMFSGVHLCSFKGVTNGDLRTCNFRSLSGHGCSCCLNKSYLINFWLISRSPSFFFVLLGWKKDLHVLNQWRDMQIQPVNEHRVTWYVLSMAAEMNIAGLLVFSSAVISQLEQAVLHLAARSSQ</sequence>
<dbReference type="EMBL" id="GEEE01023055">
    <property type="protein sequence ID" value="JAP40170.1"/>
    <property type="molecule type" value="Transcribed_RNA"/>
</dbReference>
<gene>
    <name evidence="1" type="ORF">TR148929</name>
</gene>
<name>A0A0X3NLN4_SCHSO</name>
<reference evidence="1" key="1">
    <citation type="submission" date="2016-01" db="EMBL/GenBank/DDBJ databases">
        <title>Reference transcriptome for the parasite Schistocephalus solidus: insights into the molecular evolution of parasitism.</title>
        <authorList>
            <person name="Hebert F.O."/>
            <person name="Grambauer S."/>
            <person name="Barber I."/>
            <person name="Landry C.R."/>
            <person name="Aubin-Horth N."/>
        </authorList>
    </citation>
    <scope>NUCLEOTIDE SEQUENCE</scope>
</reference>
<protein>
    <submittedName>
        <fullName evidence="1">Uncharacterized protein</fullName>
    </submittedName>
</protein>
<dbReference type="AlphaFoldDB" id="A0A0X3NLN4"/>
<accession>A0A0X3NLN4</accession>
<evidence type="ECO:0000313" key="1">
    <source>
        <dbReference type="EMBL" id="JAP40170.1"/>
    </source>
</evidence>
<proteinExistence type="predicted"/>
<organism evidence="1">
    <name type="scientific">Schistocephalus solidus</name>
    <name type="common">Tapeworm</name>
    <dbReference type="NCBI Taxonomy" id="70667"/>
    <lineage>
        <taxon>Eukaryota</taxon>
        <taxon>Metazoa</taxon>
        <taxon>Spiralia</taxon>
        <taxon>Lophotrochozoa</taxon>
        <taxon>Platyhelminthes</taxon>
        <taxon>Cestoda</taxon>
        <taxon>Eucestoda</taxon>
        <taxon>Diphyllobothriidea</taxon>
        <taxon>Diphyllobothriidae</taxon>
        <taxon>Schistocephalus</taxon>
    </lineage>
</organism>